<evidence type="ECO:0000313" key="3">
    <source>
        <dbReference type="EMBL" id="UMM15361.1"/>
    </source>
</evidence>
<keyword evidence="5" id="KW-1185">Reference proteome</keyword>
<dbReference type="KEGG" id="cbr:CBG_19809"/>
<evidence type="ECO:0000313" key="4">
    <source>
        <dbReference type="Proteomes" id="UP000827892"/>
    </source>
</evidence>
<dbReference type="EMBL" id="CP092620">
    <property type="protein sequence ID" value="UMM15361.1"/>
    <property type="molecule type" value="Genomic_DNA"/>
</dbReference>
<name>A0AAE9J0Z0_CAEBR</name>
<organism evidence="2 4">
    <name type="scientific">Caenorhabditis briggsae</name>
    <dbReference type="NCBI Taxonomy" id="6238"/>
    <lineage>
        <taxon>Eukaryota</taxon>
        <taxon>Metazoa</taxon>
        <taxon>Ecdysozoa</taxon>
        <taxon>Nematoda</taxon>
        <taxon>Chromadorea</taxon>
        <taxon>Rhabditida</taxon>
        <taxon>Rhabditina</taxon>
        <taxon>Rhabditomorpha</taxon>
        <taxon>Rhabditoidea</taxon>
        <taxon>Rhabditidae</taxon>
        <taxon>Peloderinae</taxon>
        <taxon>Caenorhabditis</taxon>
    </lineage>
</organism>
<dbReference type="OMA" id="KIYRPEC"/>
<evidence type="ECO:0000256" key="1">
    <source>
        <dbReference type="SAM" id="MobiDB-lite"/>
    </source>
</evidence>
<sequence>MFQKSTIVFLVFGTFGFFLVAETFPIEIKDIQFLFPPQNTIISENSKNLYETKIDRQVGDSEEEENIRKDCIQKQNSENSEAGSSTTSSALPEDSGNFNDTSPINGTIVDDPMEVKIYRAECDD</sequence>
<dbReference type="EMBL" id="CP090891">
    <property type="protein sequence ID" value="ULU14410.1"/>
    <property type="molecule type" value="Genomic_DNA"/>
</dbReference>
<feature type="compositionally biased region" description="Polar residues" evidence="1">
    <location>
        <begin position="73"/>
        <end position="105"/>
    </location>
</feature>
<dbReference type="Proteomes" id="UP000829354">
    <property type="component" value="Chromosome I"/>
</dbReference>
<dbReference type="Proteomes" id="UP000827892">
    <property type="component" value="Chromosome I"/>
</dbReference>
<evidence type="ECO:0000313" key="5">
    <source>
        <dbReference type="Proteomes" id="UP000829354"/>
    </source>
</evidence>
<proteinExistence type="predicted"/>
<gene>
    <name evidence="2" type="ORF">L3Y34_016726</name>
    <name evidence="3" type="ORF">L5515_002807</name>
</gene>
<reference evidence="3 5" key="1">
    <citation type="submission" date="2022-04" db="EMBL/GenBank/DDBJ databases">
        <title>Chromosome-level reference genomes for two strains of Caenorhabditis briggsae: an improved platform for comparative genomics.</title>
        <authorList>
            <person name="Stevens L."/>
            <person name="Andersen E."/>
        </authorList>
    </citation>
    <scope>NUCLEOTIDE SEQUENCE [LARGE SCALE GENOMIC DNA]</scope>
    <source>
        <strain evidence="3">VX34</strain>
        <tissue evidence="3">Whole-organism</tissue>
    </source>
</reference>
<dbReference type="AlphaFoldDB" id="A0AAE9J0Z0"/>
<feature type="region of interest" description="Disordered" evidence="1">
    <location>
        <begin position="53"/>
        <end position="110"/>
    </location>
</feature>
<accession>A0AAE9J0Z0</accession>
<protein>
    <submittedName>
        <fullName evidence="2">Uncharacterized protein</fullName>
    </submittedName>
</protein>
<evidence type="ECO:0000313" key="2">
    <source>
        <dbReference type="EMBL" id="ULU14410.1"/>
    </source>
</evidence>
<reference evidence="2 4" key="2">
    <citation type="submission" date="2022-05" db="EMBL/GenBank/DDBJ databases">
        <title>Chromosome-level reference genomes for two strains of Caenorhabditis briggsae: an improved platform for comparative genomics.</title>
        <authorList>
            <person name="Stevens L."/>
            <person name="Andersen E.C."/>
        </authorList>
    </citation>
    <scope>NUCLEOTIDE SEQUENCE [LARGE SCALE GENOMIC DNA]</scope>
    <source>
        <strain evidence="2">QX1410_ONT</strain>
        <tissue evidence="2">Whole-organism</tissue>
    </source>
</reference>